<sequence length="520" mass="55971">MKKWYAGIAMLLTAVFVFGGGLKENPKNTAVVRTPDAEYQFVVLHTNDYHGGAVAENGKGGAASLSTFVAQTRAANENVLLLDAGDVNTGGAVSNMFFAEPEYKAYSMMAYDAVTFGNHEFDVSLEQLEKQMQIAGVPFVSANVKRRNGKSLGTAEYLIREFEGIRVGIFGLTTLRTTVLENPDESLTFTDEIKTAEAVVDELRNKKKVDIVILLGHIGDVKESADHVTSPELAAAVPGIDIIVDGHSHSLFESPLVVGSTRIITAGSYGKTVGKAVVTVRNGKIIGFDWDTVVLSEDVFPPDPAVAAMLRPYEQEAESSLSEVVMQAAEPFANDKKQTRYGETALGNFICDAFYARLTAIGHEPDFVLLNGGGIRASIPAGAVTKGDILTVLPFNNYLYVITLKGSDVLDVFDFIATVPQGAGAFPSVSKQVRYTVNYKTGKTENLTVNGRPVDPDAEYTIGTINYLAEGGDGYEVFKRSTDSFNTSILYGQMLLDYCKSLSAPAVPYTDGRVIVIGGK</sequence>
<dbReference type="EC" id="3.1.3.5" evidence="5"/>
<dbReference type="SMR" id="F4LKR2"/>
<feature type="domain" description="5'-Nucleotidase C-terminal" evidence="4">
    <location>
        <begin position="333"/>
        <end position="480"/>
    </location>
</feature>
<dbReference type="Proteomes" id="UP000006546">
    <property type="component" value="Chromosome"/>
</dbReference>
<dbReference type="PRINTS" id="PR01607">
    <property type="entry name" value="APYRASEFAMLY"/>
</dbReference>
<dbReference type="GO" id="GO:0009166">
    <property type="term" value="P:nucleotide catabolic process"/>
    <property type="evidence" value="ECO:0007669"/>
    <property type="project" value="InterPro"/>
</dbReference>
<dbReference type="OrthoDB" id="9800780at2"/>
<evidence type="ECO:0000313" key="5">
    <source>
        <dbReference type="EMBL" id="AEE15523.1"/>
    </source>
</evidence>
<organism evidence="5 6">
    <name type="scientific">Treponema brennaborense (strain DSM 12168 / CIP 105900 / DD5/3)</name>
    <dbReference type="NCBI Taxonomy" id="906968"/>
    <lineage>
        <taxon>Bacteria</taxon>
        <taxon>Pseudomonadati</taxon>
        <taxon>Spirochaetota</taxon>
        <taxon>Spirochaetia</taxon>
        <taxon>Spirochaetales</taxon>
        <taxon>Treponemataceae</taxon>
        <taxon>Treponema</taxon>
    </lineage>
</organism>
<evidence type="ECO:0000259" key="3">
    <source>
        <dbReference type="Pfam" id="PF00149"/>
    </source>
</evidence>
<dbReference type="PANTHER" id="PTHR11575:SF24">
    <property type="entry name" value="5'-NUCLEOTIDASE"/>
    <property type="match status" value="1"/>
</dbReference>
<dbReference type="GO" id="GO:0008253">
    <property type="term" value="F:5'-nucleotidase activity"/>
    <property type="evidence" value="ECO:0007669"/>
    <property type="project" value="UniProtKB-EC"/>
</dbReference>
<dbReference type="HOGENOM" id="CLU_005854_7_3_12"/>
<dbReference type="KEGG" id="tbe:Trebr_0065"/>
<dbReference type="EMBL" id="CP002696">
    <property type="protein sequence ID" value="AEE15523.1"/>
    <property type="molecule type" value="Genomic_DNA"/>
</dbReference>
<dbReference type="Pfam" id="PF00149">
    <property type="entry name" value="Metallophos"/>
    <property type="match status" value="1"/>
</dbReference>
<comment type="similarity">
    <text evidence="2">Belongs to the 5'-nucleotidase family.</text>
</comment>
<dbReference type="CDD" id="cd00845">
    <property type="entry name" value="MPP_UshA_N_like"/>
    <property type="match status" value="1"/>
</dbReference>
<dbReference type="InterPro" id="IPR004843">
    <property type="entry name" value="Calcineurin-like_PHP"/>
</dbReference>
<accession>F4LKR2</accession>
<dbReference type="RefSeq" id="WP_013757243.1">
    <property type="nucleotide sequence ID" value="NC_015500.1"/>
</dbReference>
<dbReference type="Pfam" id="PF02872">
    <property type="entry name" value="5_nucleotid_C"/>
    <property type="match status" value="1"/>
</dbReference>
<protein>
    <submittedName>
        <fullName evidence="5">5'-nucleotidase</fullName>
        <ecNumber evidence="5">3.1.3.5</ecNumber>
    </submittedName>
</protein>
<dbReference type="GO" id="GO:0008768">
    <property type="term" value="F:UDP-sugar diphosphatase activity"/>
    <property type="evidence" value="ECO:0007669"/>
    <property type="project" value="TreeGrafter"/>
</dbReference>
<dbReference type="SUPFAM" id="SSF56300">
    <property type="entry name" value="Metallo-dependent phosphatases"/>
    <property type="match status" value="1"/>
</dbReference>
<dbReference type="PANTHER" id="PTHR11575">
    <property type="entry name" value="5'-NUCLEOTIDASE-RELATED"/>
    <property type="match status" value="1"/>
</dbReference>
<dbReference type="STRING" id="906968.Trebr_0065"/>
<evidence type="ECO:0000313" key="6">
    <source>
        <dbReference type="Proteomes" id="UP000006546"/>
    </source>
</evidence>
<proteinExistence type="inferred from homology"/>
<dbReference type="Gene3D" id="3.60.21.10">
    <property type="match status" value="1"/>
</dbReference>
<gene>
    <name evidence="5" type="ordered locus">Trebr_0065</name>
</gene>
<dbReference type="eggNOG" id="COG0737">
    <property type="taxonomic scope" value="Bacteria"/>
</dbReference>
<feature type="domain" description="Calcineurin-like phosphoesterase" evidence="3">
    <location>
        <begin position="42"/>
        <end position="250"/>
    </location>
</feature>
<keyword evidence="2 5" id="KW-0378">Hydrolase</keyword>
<dbReference type="SUPFAM" id="SSF55816">
    <property type="entry name" value="5'-nucleotidase (syn. UDP-sugar hydrolase), C-terminal domain"/>
    <property type="match status" value="1"/>
</dbReference>
<keyword evidence="1" id="KW-0732">Signal</keyword>
<evidence type="ECO:0000259" key="4">
    <source>
        <dbReference type="Pfam" id="PF02872"/>
    </source>
</evidence>
<dbReference type="InterPro" id="IPR029052">
    <property type="entry name" value="Metallo-depent_PP-like"/>
</dbReference>
<dbReference type="AlphaFoldDB" id="F4LKR2"/>
<keyword evidence="2" id="KW-0547">Nucleotide-binding</keyword>
<evidence type="ECO:0000256" key="1">
    <source>
        <dbReference type="ARBA" id="ARBA00022729"/>
    </source>
</evidence>
<dbReference type="InterPro" id="IPR006179">
    <property type="entry name" value="5_nucleotidase/apyrase"/>
</dbReference>
<keyword evidence="6" id="KW-1185">Reference proteome</keyword>
<dbReference type="Gene3D" id="3.90.780.10">
    <property type="entry name" value="5'-Nucleotidase, C-terminal domain"/>
    <property type="match status" value="1"/>
</dbReference>
<dbReference type="GO" id="GO:0000166">
    <property type="term" value="F:nucleotide binding"/>
    <property type="evidence" value="ECO:0007669"/>
    <property type="project" value="UniProtKB-KW"/>
</dbReference>
<reference evidence="6" key="1">
    <citation type="submission" date="2011-04" db="EMBL/GenBank/DDBJ databases">
        <title>The complete genome of Treponema brennaborense DSM 12168.</title>
        <authorList>
            <person name="Lucas S."/>
            <person name="Han J."/>
            <person name="Lapidus A."/>
            <person name="Bruce D."/>
            <person name="Goodwin L."/>
            <person name="Pitluck S."/>
            <person name="Peters L."/>
            <person name="Kyrpides N."/>
            <person name="Mavromatis K."/>
            <person name="Ivanova N."/>
            <person name="Mikhailova N."/>
            <person name="Pagani I."/>
            <person name="Teshima H."/>
            <person name="Detter J.C."/>
            <person name="Tapia R."/>
            <person name="Han C."/>
            <person name="Land M."/>
            <person name="Hauser L."/>
            <person name="Markowitz V."/>
            <person name="Cheng J.-F."/>
            <person name="Hugenholtz P."/>
            <person name="Woyke T."/>
            <person name="Wu D."/>
            <person name="Gronow S."/>
            <person name="Wellnitz S."/>
            <person name="Brambilla E."/>
            <person name="Klenk H.-P."/>
            <person name="Eisen J.A."/>
        </authorList>
    </citation>
    <scope>NUCLEOTIDE SEQUENCE [LARGE SCALE GENOMIC DNA]</scope>
    <source>
        <strain evidence="6">DSM 12168 / CIP 105900 / DD5/3</strain>
    </source>
</reference>
<dbReference type="InterPro" id="IPR036907">
    <property type="entry name" value="5'-Nucleotdase_C_sf"/>
</dbReference>
<dbReference type="GO" id="GO:0030288">
    <property type="term" value="C:outer membrane-bounded periplasmic space"/>
    <property type="evidence" value="ECO:0007669"/>
    <property type="project" value="TreeGrafter"/>
</dbReference>
<dbReference type="InterPro" id="IPR008334">
    <property type="entry name" value="5'-Nucleotdase_C"/>
</dbReference>
<evidence type="ECO:0000256" key="2">
    <source>
        <dbReference type="RuleBase" id="RU362119"/>
    </source>
</evidence>
<name>F4LKR2_TREBD</name>